<protein>
    <recommendedName>
        <fullName evidence="4">DUF5020 family protein</fullName>
    </recommendedName>
</protein>
<dbReference type="EMBL" id="JBHUMB010000014">
    <property type="protein sequence ID" value="MFD2744332.1"/>
    <property type="molecule type" value="Genomic_DNA"/>
</dbReference>
<organism evidence="2 3">
    <name type="scientific">Sphingobacterium populi</name>
    <dbReference type="NCBI Taxonomy" id="1812824"/>
    <lineage>
        <taxon>Bacteria</taxon>
        <taxon>Pseudomonadati</taxon>
        <taxon>Bacteroidota</taxon>
        <taxon>Sphingobacteriia</taxon>
        <taxon>Sphingobacteriales</taxon>
        <taxon>Sphingobacteriaceae</taxon>
        <taxon>Sphingobacterium</taxon>
    </lineage>
</organism>
<keyword evidence="3" id="KW-1185">Reference proteome</keyword>
<sequence>MGRLFLILFVSIASSVEAQNLHSALQLRNSHLWRGLEVATGIIYTGNVELSGANFYGGFWGGGDATGDYTEFNHYVGFHSVQSRLRFELWDIYNFSPGANYNNREYFNYTASETGRFWDFRSFYVLSNQFPLEVSWNAIVFGRDRNTDNTGNKYSYFASLAYPFLRKDDLVVSGRIGYVDALRTMGERHNFFASRSGLSEVSLIISKQVPIGSWRIPIGVWAMWNTVDQNAFLQFSVNVFSF</sequence>
<proteinExistence type="predicted"/>
<evidence type="ECO:0000256" key="1">
    <source>
        <dbReference type="SAM" id="SignalP"/>
    </source>
</evidence>
<evidence type="ECO:0000313" key="2">
    <source>
        <dbReference type="EMBL" id="MFD2744332.1"/>
    </source>
</evidence>
<dbReference type="RefSeq" id="WP_231863087.1">
    <property type="nucleotide sequence ID" value="NZ_JBHUMB010000014.1"/>
</dbReference>
<accession>A0ABW5UES3</accession>
<feature type="signal peptide" evidence="1">
    <location>
        <begin position="1"/>
        <end position="18"/>
    </location>
</feature>
<gene>
    <name evidence="2" type="ORF">ACFSQ6_13120</name>
</gene>
<dbReference type="Proteomes" id="UP001597418">
    <property type="component" value="Unassembled WGS sequence"/>
</dbReference>
<name>A0ABW5UES3_9SPHI</name>
<keyword evidence="1" id="KW-0732">Signal</keyword>
<reference evidence="3" key="1">
    <citation type="journal article" date="2019" name="Int. J. Syst. Evol. Microbiol.">
        <title>The Global Catalogue of Microorganisms (GCM) 10K type strain sequencing project: providing services to taxonomists for standard genome sequencing and annotation.</title>
        <authorList>
            <consortium name="The Broad Institute Genomics Platform"/>
            <consortium name="The Broad Institute Genome Sequencing Center for Infectious Disease"/>
            <person name="Wu L."/>
            <person name="Ma J."/>
        </authorList>
    </citation>
    <scope>NUCLEOTIDE SEQUENCE [LARGE SCALE GENOMIC DNA]</scope>
    <source>
        <strain evidence="3">KCTC 42247</strain>
    </source>
</reference>
<feature type="chain" id="PRO_5045890993" description="DUF5020 family protein" evidence="1">
    <location>
        <begin position="19"/>
        <end position="242"/>
    </location>
</feature>
<comment type="caution">
    <text evidence="2">The sequence shown here is derived from an EMBL/GenBank/DDBJ whole genome shotgun (WGS) entry which is preliminary data.</text>
</comment>
<evidence type="ECO:0008006" key="4">
    <source>
        <dbReference type="Google" id="ProtNLM"/>
    </source>
</evidence>
<evidence type="ECO:0000313" key="3">
    <source>
        <dbReference type="Proteomes" id="UP001597418"/>
    </source>
</evidence>